<dbReference type="Proteomes" id="UP001222325">
    <property type="component" value="Unassembled WGS sequence"/>
</dbReference>
<accession>A0AAD6TRN1</accession>
<name>A0AAD6TRN1_9AGAR</name>
<protein>
    <submittedName>
        <fullName evidence="2">Uncharacterized protein</fullName>
    </submittedName>
</protein>
<sequence length="305" mass="33097">MATVWPPSVTSFSQLEDYLLSSTTVALHNALFGVDFHSPDAVVRVQDETVYTNDDRTPWIATFFGQVKQAARFQGNHRTFFVHAGEDAPLALRKLFQSQLAVLQCPVIQDDDDDLAHGLAPLVDRCTDGQRYTGQNARNLEVHTAHCGGRPASVWTGVPPNCGVQTPSTADETPMAVGDWVLCEGTLHNRWSPAFDDPRQYELLASRVYILPLDNGDEASTSSTLSATEHLPPLPRKAAVTASSSSAPGSPDVPHKRPRSLSPRPPASEALPQPATPPRKRTRKARALANERAASPREIPEGNGS</sequence>
<organism evidence="2 3">
    <name type="scientific">Mycena belliarum</name>
    <dbReference type="NCBI Taxonomy" id="1033014"/>
    <lineage>
        <taxon>Eukaryota</taxon>
        <taxon>Fungi</taxon>
        <taxon>Dikarya</taxon>
        <taxon>Basidiomycota</taxon>
        <taxon>Agaricomycotina</taxon>
        <taxon>Agaricomycetes</taxon>
        <taxon>Agaricomycetidae</taxon>
        <taxon>Agaricales</taxon>
        <taxon>Marasmiineae</taxon>
        <taxon>Mycenaceae</taxon>
        <taxon>Mycena</taxon>
    </lineage>
</organism>
<keyword evidence="3" id="KW-1185">Reference proteome</keyword>
<proteinExistence type="predicted"/>
<dbReference type="AlphaFoldDB" id="A0AAD6TRN1"/>
<comment type="caution">
    <text evidence="2">The sequence shown here is derived from an EMBL/GenBank/DDBJ whole genome shotgun (WGS) entry which is preliminary data.</text>
</comment>
<gene>
    <name evidence="2" type="ORF">B0H15DRAFT_955334</name>
</gene>
<feature type="compositionally biased region" description="Low complexity" evidence="1">
    <location>
        <begin position="219"/>
        <end position="228"/>
    </location>
</feature>
<evidence type="ECO:0000256" key="1">
    <source>
        <dbReference type="SAM" id="MobiDB-lite"/>
    </source>
</evidence>
<feature type="region of interest" description="Disordered" evidence="1">
    <location>
        <begin position="218"/>
        <end position="305"/>
    </location>
</feature>
<reference evidence="2" key="1">
    <citation type="submission" date="2023-03" db="EMBL/GenBank/DDBJ databases">
        <title>Massive genome expansion in bonnet fungi (Mycena s.s.) driven by repeated elements and novel gene families across ecological guilds.</title>
        <authorList>
            <consortium name="Lawrence Berkeley National Laboratory"/>
            <person name="Harder C.B."/>
            <person name="Miyauchi S."/>
            <person name="Viragh M."/>
            <person name="Kuo A."/>
            <person name="Thoen E."/>
            <person name="Andreopoulos B."/>
            <person name="Lu D."/>
            <person name="Skrede I."/>
            <person name="Drula E."/>
            <person name="Henrissat B."/>
            <person name="Morin E."/>
            <person name="Kohler A."/>
            <person name="Barry K."/>
            <person name="LaButti K."/>
            <person name="Morin E."/>
            <person name="Salamov A."/>
            <person name="Lipzen A."/>
            <person name="Mereny Z."/>
            <person name="Hegedus B."/>
            <person name="Baldrian P."/>
            <person name="Stursova M."/>
            <person name="Weitz H."/>
            <person name="Taylor A."/>
            <person name="Grigoriev I.V."/>
            <person name="Nagy L.G."/>
            <person name="Martin F."/>
            <person name="Kauserud H."/>
        </authorList>
    </citation>
    <scope>NUCLEOTIDE SEQUENCE</scope>
    <source>
        <strain evidence="2">CBHHK173m</strain>
    </source>
</reference>
<feature type="compositionally biased region" description="Basic and acidic residues" evidence="1">
    <location>
        <begin position="294"/>
        <end position="305"/>
    </location>
</feature>
<evidence type="ECO:0000313" key="3">
    <source>
        <dbReference type="Proteomes" id="UP001222325"/>
    </source>
</evidence>
<dbReference type="EMBL" id="JARJCN010000076">
    <property type="protein sequence ID" value="KAJ7077018.1"/>
    <property type="molecule type" value="Genomic_DNA"/>
</dbReference>
<evidence type="ECO:0000313" key="2">
    <source>
        <dbReference type="EMBL" id="KAJ7077018.1"/>
    </source>
</evidence>